<dbReference type="Proteomes" id="UP000504634">
    <property type="component" value="Unplaced"/>
</dbReference>
<sequence>MAHIPTQEMLRQNSNTMLTLNAADMANMSALSVGGKVEHSGSTLDALPKQFVLSMKKLFDILDDKHCGFVRYADIEKGWQDDGSKGLPQGVLDSLRRVTPSSGLLSFDRFCAGLKLCLLRNQQTVSTAPTAKIRPRSQLIQSMPSSLDLEQEFAHVSVNDFGTSAPPPKPPRQPLAKADIRHALQNWQLSLMSDELNAKYKHLKTAREQFEHRGSADGGSSSTSATDYALGMTLGLPPKKSANKRRESRRHTLQHGIDYNMLKRLKQLEEERELLLFGLDGVEKARDWYMQQVLNVQEQIKYFGRRGTRFEQWSEIQQERLNFQRARVLEVNRSLAILTDTWEHGGYPLHINLAFATPTKAQQHFKHYTSSLGSNDVKPRKFNDSLTMHDDERFDLIGQELYELQQQQQQQQQHQQQFHSLRAKRQMSEFVLSQPSPVSQSSAGLGDADVVY</sequence>
<feature type="compositionally biased region" description="Low complexity" evidence="1">
    <location>
        <begin position="431"/>
        <end position="442"/>
    </location>
</feature>
<feature type="domain" description="Suppressor APC" evidence="2">
    <location>
        <begin position="47"/>
        <end position="123"/>
    </location>
</feature>
<organism evidence="3 4">
    <name type="scientific">Drosophila lebanonensis</name>
    <name type="common">Fruit fly</name>
    <name type="synonym">Scaptodrosophila lebanonensis</name>
    <dbReference type="NCBI Taxonomy" id="7225"/>
    <lineage>
        <taxon>Eukaryota</taxon>
        <taxon>Metazoa</taxon>
        <taxon>Ecdysozoa</taxon>
        <taxon>Arthropoda</taxon>
        <taxon>Hexapoda</taxon>
        <taxon>Insecta</taxon>
        <taxon>Pterygota</taxon>
        <taxon>Neoptera</taxon>
        <taxon>Endopterygota</taxon>
        <taxon>Diptera</taxon>
        <taxon>Brachycera</taxon>
        <taxon>Muscomorpha</taxon>
        <taxon>Ephydroidea</taxon>
        <taxon>Drosophilidae</taxon>
        <taxon>Scaptodrosophila</taxon>
    </lineage>
</organism>
<reference evidence="4" key="1">
    <citation type="submission" date="2025-08" db="UniProtKB">
        <authorList>
            <consortium name="RefSeq"/>
        </authorList>
    </citation>
    <scope>IDENTIFICATION</scope>
    <source>
        <strain evidence="4">11010-0011.00</strain>
        <tissue evidence="4">Whole body</tissue>
    </source>
</reference>
<evidence type="ECO:0000313" key="3">
    <source>
        <dbReference type="Proteomes" id="UP000504634"/>
    </source>
</evidence>
<dbReference type="Pfam" id="PF25825">
    <property type="entry name" value="SAPC2_N"/>
    <property type="match status" value="1"/>
</dbReference>
<accession>A0A6J2TVL2</accession>
<dbReference type="OrthoDB" id="10035013at2759"/>
<dbReference type="InterPro" id="IPR057953">
    <property type="entry name" value="SAPC2_N"/>
</dbReference>
<dbReference type="AlphaFoldDB" id="A0A6J2TVL2"/>
<dbReference type="Pfam" id="PF11414">
    <property type="entry name" value="Suppressor_APC"/>
    <property type="match status" value="1"/>
</dbReference>
<dbReference type="PANTHER" id="PTHR14907">
    <property type="entry name" value="FI14130P"/>
    <property type="match status" value="1"/>
</dbReference>
<keyword evidence="3" id="KW-1185">Reference proteome</keyword>
<protein>
    <submittedName>
        <fullName evidence="4">Suppressor APC domain-containing protein 2</fullName>
    </submittedName>
</protein>
<dbReference type="GeneID" id="115628240"/>
<name>A0A6J2TVL2_DROLE</name>
<feature type="region of interest" description="Disordered" evidence="1">
    <location>
        <begin position="431"/>
        <end position="452"/>
    </location>
</feature>
<dbReference type="Gene3D" id="1.10.287.450">
    <property type="entry name" value="Helix hairpin bin"/>
    <property type="match status" value="1"/>
</dbReference>
<evidence type="ECO:0000313" key="4">
    <source>
        <dbReference type="RefSeq" id="XP_030380154.1"/>
    </source>
</evidence>
<evidence type="ECO:0000256" key="1">
    <source>
        <dbReference type="SAM" id="MobiDB-lite"/>
    </source>
</evidence>
<proteinExistence type="predicted"/>
<gene>
    <name evidence="4" type="primary">LOC115628240</name>
</gene>
<dbReference type="PANTHER" id="PTHR14907:SF2">
    <property type="entry name" value="SUPPRESSOR APC DOMAIN-CONTAINING PROTEIN 2"/>
    <property type="match status" value="1"/>
</dbReference>
<dbReference type="RefSeq" id="XP_030380154.1">
    <property type="nucleotide sequence ID" value="XM_030524294.1"/>
</dbReference>
<dbReference type="InterPro" id="IPR026828">
    <property type="entry name" value="SAPC2_1/2"/>
</dbReference>
<evidence type="ECO:0000259" key="2">
    <source>
        <dbReference type="Pfam" id="PF25825"/>
    </source>
</evidence>